<comment type="caution">
    <text evidence="1">The sequence shown here is derived from an EMBL/GenBank/DDBJ whole genome shotgun (WGS) entry which is preliminary data.</text>
</comment>
<gene>
    <name evidence="1" type="ORF">NIES46_28000</name>
</gene>
<dbReference type="Proteomes" id="UP000326169">
    <property type="component" value="Unassembled WGS sequence"/>
</dbReference>
<name>A0A5M3T9V3_LIMPL</name>
<dbReference type="InterPro" id="IPR014964">
    <property type="entry name" value="DUF1830"/>
</dbReference>
<dbReference type="RefSeq" id="WP_006619443.1">
    <property type="nucleotide sequence ID" value="NZ_BIMW01000105.1"/>
</dbReference>
<evidence type="ECO:0008006" key="3">
    <source>
        <dbReference type="Google" id="ProtNLM"/>
    </source>
</evidence>
<proteinExistence type="predicted"/>
<sequence length="98" mass="11201">MSPIFDAIPPTYSDIILCYYQNATTKLEIIRISNIPGWYFEHILFPGERLLFEAVTEAKLEIYRGDRITPNLAQLVPCRHLATQENHKTEPDLVVGLG</sequence>
<evidence type="ECO:0000313" key="1">
    <source>
        <dbReference type="EMBL" id="GCE94740.1"/>
    </source>
</evidence>
<dbReference type="Pfam" id="PF08865">
    <property type="entry name" value="DUF1830"/>
    <property type="match status" value="1"/>
</dbReference>
<evidence type="ECO:0000313" key="2">
    <source>
        <dbReference type="Proteomes" id="UP000326169"/>
    </source>
</evidence>
<accession>A0A5M3T9V3</accession>
<dbReference type="EMBL" id="BIMW01000105">
    <property type="protein sequence ID" value="GCE94740.1"/>
    <property type="molecule type" value="Genomic_DNA"/>
</dbReference>
<reference evidence="1 2" key="1">
    <citation type="journal article" date="2019" name="J Genomics">
        <title>The Draft Genome of a Hydrogen-producing Cyanobacterium, Arthrospira platensis NIES-46.</title>
        <authorList>
            <person name="Suzuki S."/>
            <person name="Yamaguchi H."/>
            <person name="Kawachi M."/>
        </authorList>
    </citation>
    <scope>NUCLEOTIDE SEQUENCE [LARGE SCALE GENOMIC DNA]</scope>
    <source>
        <strain evidence="1 2">NIES-46</strain>
    </source>
</reference>
<protein>
    <recommendedName>
        <fullName evidence="3">DUF1830 domain-containing protein</fullName>
    </recommendedName>
</protein>
<dbReference type="GeneID" id="301683628"/>
<organism evidence="1 2">
    <name type="scientific">Limnospira platensis NIES-46</name>
    <dbReference type="NCBI Taxonomy" id="1236695"/>
    <lineage>
        <taxon>Bacteria</taxon>
        <taxon>Bacillati</taxon>
        <taxon>Cyanobacteriota</taxon>
        <taxon>Cyanophyceae</taxon>
        <taxon>Oscillatoriophycideae</taxon>
        <taxon>Oscillatoriales</taxon>
        <taxon>Sirenicapillariaceae</taxon>
        <taxon>Limnospira</taxon>
    </lineage>
</organism>
<keyword evidence="2" id="KW-1185">Reference proteome</keyword>